<dbReference type="GO" id="GO:0005737">
    <property type="term" value="C:cytoplasm"/>
    <property type="evidence" value="ECO:0007669"/>
    <property type="project" value="UniProtKB-SubCell"/>
</dbReference>
<keyword evidence="10" id="KW-0597">Phosphoprotein</keyword>
<dbReference type="STRING" id="1642646.ING2E5A_1589"/>
<dbReference type="InterPro" id="IPR018052">
    <property type="entry name" value="Ald1_epimerase_CS"/>
</dbReference>
<keyword evidence="13 14" id="KW-0119">Carbohydrate metabolism</keyword>
<dbReference type="PROSITE" id="PS00545">
    <property type="entry name" value="ALDOSE_1_EPIMERASE"/>
    <property type="match status" value="1"/>
</dbReference>
<protein>
    <recommendedName>
        <fullName evidence="8 14">Aldose 1-epimerase</fullName>
        <ecNumber evidence="7 14">5.1.3.3</ecNumber>
    </recommendedName>
</protein>
<evidence type="ECO:0000256" key="4">
    <source>
        <dbReference type="ARBA" id="ARBA00005028"/>
    </source>
</evidence>
<evidence type="ECO:0000256" key="13">
    <source>
        <dbReference type="ARBA" id="ARBA00023277"/>
    </source>
</evidence>
<comment type="catalytic activity">
    <reaction evidence="1 14">
        <text>alpha-D-glucose = beta-D-glucose</text>
        <dbReference type="Rhea" id="RHEA:10264"/>
        <dbReference type="ChEBI" id="CHEBI:15903"/>
        <dbReference type="ChEBI" id="CHEBI:17925"/>
        <dbReference type="EC" id="5.1.3.3"/>
    </reaction>
</comment>
<comment type="similarity">
    <text evidence="5 14">Belongs to the aldose epimerase family.</text>
</comment>
<evidence type="ECO:0000256" key="8">
    <source>
        <dbReference type="ARBA" id="ARBA00014165"/>
    </source>
</evidence>
<dbReference type="InterPro" id="IPR008183">
    <property type="entry name" value="Aldose_1/G6P_1-epimerase"/>
</dbReference>
<dbReference type="UniPathway" id="UPA00242"/>
<dbReference type="EC" id="5.1.3.3" evidence="7 14"/>
<dbReference type="GO" id="GO:0030246">
    <property type="term" value="F:carbohydrate binding"/>
    <property type="evidence" value="ECO:0007669"/>
    <property type="project" value="InterPro"/>
</dbReference>
<feature type="binding site" evidence="17">
    <location>
        <begin position="211"/>
        <end position="213"/>
    </location>
    <ligand>
        <name>beta-D-galactose</name>
        <dbReference type="ChEBI" id="CHEBI:27667"/>
    </ligand>
</feature>
<keyword evidence="12 14" id="KW-0413">Isomerase</keyword>
<dbReference type="InterPro" id="IPR047215">
    <property type="entry name" value="Galactose_mutarotase-like"/>
</dbReference>
<dbReference type="Gene3D" id="2.70.98.10">
    <property type="match status" value="1"/>
</dbReference>
<feature type="active site" description="Proton acceptor" evidence="15">
    <location>
        <position position="349"/>
    </location>
</feature>
<dbReference type="KEGG" id="pmuc:ING2E5A_1589"/>
<evidence type="ECO:0000256" key="11">
    <source>
        <dbReference type="ARBA" id="ARBA00022837"/>
    </source>
</evidence>
<dbReference type="InterPro" id="IPR015443">
    <property type="entry name" value="Aldose_1-epimerase"/>
</dbReference>
<reference evidence="18 19" key="1">
    <citation type="submission" date="2016-08" db="EMBL/GenBank/DDBJ databases">
        <authorList>
            <person name="Seilhamer J.J."/>
        </authorList>
    </citation>
    <scope>NUCLEOTIDE SEQUENCE [LARGE SCALE GENOMIC DNA]</scope>
    <source>
        <strain evidence="18">ING2-E5A</strain>
    </source>
</reference>
<keyword evidence="11" id="KW-0106">Calcium</keyword>
<dbReference type="Proteomes" id="UP000178485">
    <property type="component" value="Chromosome i"/>
</dbReference>
<dbReference type="GO" id="GO:0004034">
    <property type="term" value="F:aldose 1-epimerase activity"/>
    <property type="evidence" value="ECO:0007669"/>
    <property type="project" value="UniProtKB-EC"/>
</dbReference>
<evidence type="ECO:0000256" key="6">
    <source>
        <dbReference type="ARBA" id="ARBA00011245"/>
    </source>
</evidence>
<dbReference type="InterPro" id="IPR014718">
    <property type="entry name" value="GH-type_carb-bd"/>
</dbReference>
<dbReference type="EMBL" id="LT608328">
    <property type="protein sequence ID" value="SCM57955.1"/>
    <property type="molecule type" value="Genomic_DNA"/>
</dbReference>
<dbReference type="GO" id="GO:0006006">
    <property type="term" value="P:glucose metabolic process"/>
    <property type="evidence" value="ECO:0007669"/>
    <property type="project" value="TreeGrafter"/>
</dbReference>
<dbReference type="FunFam" id="2.70.98.10:FF:000003">
    <property type="entry name" value="Aldose 1-epimerase"/>
    <property type="match status" value="1"/>
</dbReference>
<evidence type="ECO:0000256" key="2">
    <source>
        <dbReference type="ARBA" id="ARBA00001913"/>
    </source>
</evidence>
<dbReference type="RefSeq" id="WP_083373252.1">
    <property type="nucleotide sequence ID" value="NZ_JAQVII010000013.1"/>
</dbReference>
<evidence type="ECO:0000256" key="1">
    <source>
        <dbReference type="ARBA" id="ARBA00001614"/>
    </source>
</evidence>
<organism evidence="18 19">
    <name type="scientific">Petrimonas mucosa</name>
    <dbReference type="NCBI Taxonomy" id="1642646"/>
    <lineage>
        <taxon>Bacteria</taxon>
        <taxon>Pseudomonadati</taxon>
        <taxon>Bacteroidota</taxon>
        <taxon>Bacteroidia</taxon>
        <taxon>Bacteroidales</taxon>
        <taxon>Dysgonomonadaceae</taxon>
        <taxon>Petrimonas</taxon>
    </lineage>
</organism>
<feature type="active site" description="Proton donor" evidence="15">
    <location>
        <position position="211"/>
    </location>
</feature>
<evidence type="ECO:0000256" key="17">
    <source>
        <dbReference type="PIRSR" id="PIRSR005096-3"/>
    </source>
</evidence>
<evidence type="ECO:0000256" key="9">
    <source>
        <dbReference type="ARBA" id="ARBA00022490"/>
    </source>
</evidence>
<comment type="subcellular location">
    <subcellularLocation>
        <location evidence="3">Cytoplasm</location>
    </subcellularLocation>
</comment>
<keyword evidence="19" id="KW-1185">Reference proteome</keyword>
<dbReference type="Pfam" id="PF01263">
    <property type="entry name" value="Aldose_epim"/>
    <property type="match status" value="1"/>
</dbReference>
<dbReference type="PIRSF" id="PIRSF005096">
    <property type="entry name" value="GALM"/>
    <property type="match status" value="1"/>
</dbReference>
<dbReference type="PANTHER" id="PTHR10091:SF0">
    <property type="entry name" value="GALACTOSE MUTAROTASE"/>
    <property type="match status" value="1"/>
</dbReference>
<gene>
    <name evidence="18" type="primary">mro</name>
    <name evidence="18" type="ORF">ING2E5A_1589</name>
</gene>
<evidence type="ECO:0000256" key="12">
    <source>
        <dbReference type="ARBA" id="ARBA00023235"/>
    </source>
</evidence>
<dbReference type="PANTHER" id="PTHR10091">
    <property type="entry name" value="ALDOSE-1-EPIMERASE"/>
    <property type="match status" value="1"/>
</dbReference>
<evidence type="ECO:0000256" key="16">
    <source>
        <dbReference type="PIRSR" id="PIRSR005096-2"/>
    </source>
</evidence>
<dbReference type="NCBIfam" id="NF008277">
    <property type="entry name" value="PRK11055.1"/>
    <property type="match status" value="1"/>
</dbReference>
<evidence type="ECO:0000256" key="3">
    <source>
        <dbReference type="ARBA" id="ARBA00004496"/>
    </source>
</evidence>
<comment type="subunit">
    <text evidence="6">Monomer.</text>
</comment>
<dbReference type="PROSITE" id="PS51257">
    <property type="entry name" value="PROKAR_LIPOPROTEIN"/>
    <property type="match status" value="1"/>
</dbReference>
<evidence type="ECO:0000313" key="19">
    <source>
        <dbReference type="Proteomes" id="UP000178485"/>
    </source>
</evidence>
<name>A0A1G4G796_9BACT</name>
<feature type="binding site" evidence="17">
    <location>
        <begin position="114"/>
        <end position="115"/>
    </location>
    <ligand>
        <name>beta-D-galactose</name>
        <dbReference type="ChEBI" id="CHEBI:27667"/>
    </ligand>
</feature>
<dbReference type="GO" id="GO:0033499">
    <property type="term" value="P:galactose catabolic process via UDP-galactose, Leloir pathway"/>
    <property type="evidence" value="ECO:0007669"/>
    <property type="project" value="TreeGrafter"/>
</dbReference>
<feature type="binding site" evidence="16">
    <location>
        <position position="284"/>
    </location>
    <ligand>
        <name>beta-D-galactose</name>
        <dbReference type="ChEBI" id="CHEBI:27667"/>
    </ligand>
</feature>
<dbReference type="InterPro" id="IPR011013">
    <property type="entry name" value="Gal_mutarotase_sf_dom"/>
</dbReference>
<dbReference type="SUPFAM" id="SSF74650">
    <property type="entry name" value="Galactose mutarotase-like"/>
    <property type="match status" value="1"/>
</dbReference>
<evidence type="ECO:0000256" key="14">
    <source>
        <dbReference type="PIRNR" id="PIRNR005096"/>
    </source>
</evidence>
<sequence>MMKLNRLTAWVVGVAAMIACTPNPKGTPEEPTTLSGLKRSHFQSVVNGDSTDLYVLKNANGVEVTVTNYGGRIVSVMVPDKNGTLQDVVLGFDSIQGYTSVPNNLGATIGRYGNRIAHGKITVAGVEYQLPLNNFGHTLHGGPEGYDTKVFKGVQPDSQTVVLTYLSVDGEAGFPGNLNVQITMKLTDDNAIDIQYEAETDKETVVNLTNHSYFNLSGDPNNTVLDHLLTIYADSYTPVDDTFMTTGKIEPVKGTPLDFTVETAIGDRINDTTFVQLKYGRGYDHNWVLNAKGDVSQLAATVVSPVTGIQLDVYTSEPGMQVYTGNFLDGTMTGKRGIVYNKRSAICLESQKYPDSPNKPEWPSPYLKPGEKYTSRCIYKFSVRQ</sequence>
<dbReference type="CDD" id="cd09019">
    <property type="entry name" value="galactose_mutarotase_like"/>
    <property type="match status" value="1"/>
</dbReference>
<comment type="cofactor">
    <cofactor evidence="2">
        <name>Ca(2+)</name>
        <dbReference type="ChEBI" id="CHEBI:29108"/>
    </cofactor>
</comment>
<evidence type="ECO:0000313" key="18">
    <source>
        <dbReference type="EMBL" id="SCM57955.1"/>
    </source>
</evidence>
<evidence type="ECO:0000256" key="5">
    <source>
        <dbReference type="ARBA" id="ARBA00006206"/>
    </source>
</evidence>
<accession>A0A1G4G796</accession>
<evidence type="ECO:0000256" key="10">
    <source>
        <dbReference type="ARBA" id="ARBA00022553"/>
    </source>
</evidence>
<comment type="pathway">
    <text evidence="4 14">Carbohydrate metabolism; hexose metabolism.</text>
</comment>
<keyword evidence="9" id="KW-0963">Cytoplasm</keyword>
<evidence type="ECO:0000256" key="7">
    <source>
        <dbReference type="ARBA" id="ARBA00013185"/>
    </source>
</evidence>
<proteinExistence type="inferred from homology"/>
<dbReference type="AlphaFoldDB" id="A0A1G4G796"/>
<evidence type="ECO:0000256" key="15">
    <source>
        <dbReference type="PIRSR" id="PIRSR005096-1"/>
    </source>
</evidence>